<feature type="transmembrane region" description="Helical" evidence="7">
    <location>
        <begin position="139"/>
        <end position="158"/>
    </location>
</feature>
<dbReference type="InterPro" id="IPR006726">
    <property type="entry name" value="PHBA_efflux_AaeB/fusaric-R"/>
</dbReference>
<reference evidence="8" key="1">
    <citation type="submission" date="2016-01" db="EMBL/GenBank/DDBJ databases">
        <authorList>
            <person name="Peeters C."/>
        </authorList>
    </citation>
    <scope>NUCLEOTIDE SEQUENCE [LARGE SCALE GENOMIC DNA]</scope>
    <source>
        <strain evidence="8">LMG 29325</strain>
    </source>
</reference>
<dbReference type="PANTHER" id="PTHR30509">
    <property type="entry name" value="P-HYDROXYBENZOIC ACID EFFLUX PUMP SUBUNIT-RELATED"/>
    <property type="match status" value="1"/>
</dbReference>
<feature type="transmembrane region" description="Helical" evidence="7">
    <location>
        <begin position="108"/>
        <end position="127"/>
    </location>
</feature>
<keyword evidence="6 7" id="KW-0472">Membrane</keyword>
<dbReference type="RefSeq" id="WP_086966146.1">
    <property type="nucleotide sequence ID" value="NZ_FCOJ02000005.1"/>
</dbReference>
<dbReference type="GO" id="GO:0005886">
    <property type="term" value="C:plasma membrane"/>
    <property type="evidence" value="ECO:0007669"/>
    <property type="project" value="UniProtKB-SubCell"/>
</dbReference>
<feature type="transmembrane region" description="Helical" evidence="7">
    <location>
        <begin position="12"/>
        <end position="30"/>
    </location>
</feature>
<keyword evidence="3" id="KW-1003">Cell membrane</keyword>
<feature type="transmembrane region" description="Helical" evidence="7">
    <location>
        <begin position="60"/>
        <end position="78"/>
    </location>
</feature>
<dbReference type="GO" id="GO:0022857">
    <property type="term" value="F:transmembrane transporter activity"/>
    <property type="evidence" value="ECO:0007669"/>
    <property type="project" value="InterPro"/>
</dbReference>
<evidence type="ECO:0000256" key="6">
    <source>
        <dbReference type="ARBA" id="ARBA00023136"/>
    </source>
</evidence>
<proteinExistence type="predicted"/>
<dbReference type="OrthoDB" id="9807111at2"/>
<comment type="caution">
    <text evidence="8">The sequence shown here is derived from an EMBL/GenBank/DDBJ whole genome shotgun (WGS) entry which is preliminary data.</text>
</comment>
<dbReference type="PANTHER" id="PTHR30509:SF9">
    <property type="entry name" value="MULTIDRUG RESISTANCE PROTEIN MDTO"/>
    <property type="match status" value="1"/>
</dbReference>
<keyword evidence="5 7" id="KW-1133">Transmembrane helix</keyword>
<dbReference type="STRING" id="1777143.AWB82_01122"/>
<evidence type="ECO:0000256" key="2">
    <source>
        <dbReference type="ARBA" id="ARBA00022448"/>
    </source>
</evidence>
<evidence type="ECO:0000256" key="7">
    <source>
        <dbReference type="SAM" id="Phobius"/>
    </source>
</evidence>
<evidence type="ECO:0000256" key="3">
    <source>
        <dbReference type="ARBA" id="ARBA00022475"/>
    </source>
</evidence>
<dbReference type="EMBL" id="FCOJ02000005">
    <property type="protein sequence ID" value="SAK47929.1"/>
    <property type="molecule type" value="Genomic_DNA"/>
</dbReference>
<feature type="transmembrane region" description="Helical" evidence="7">
    <location>
        <begin position="420"/>
        <end position="448"/>
    </location>
</feature>
<evidence type="ECO:0000256" key="1">
    <source>
        <dbReference type="ARBA" id="ARBA00004651"/>
    </source>
</evidence>
<feature type="transmembrane region" description="Helical" evidence="7">
    <location>
        <begin position="384"/>
        <end position="408"/>
    </location>
</feature>
<keyword evidence="9" id="KW-1185">Reference proteome</keyword>
<accession>A0A157ZR32</accession>
<dbReference type="AlphaFoldDB" id="A0A157ZR32"/>
<keyword evidence="4 7" id="KW-0812">Transmembrane</keyword>
<comment type="subcellular location">
    <subcellularLocation>
        <location evidence="1">Cell membrane</location>
        <topology evidence="1">Multi-pass membrane protein</topology>
    </subcellularLocation>
</comment>
<dbReference type="Proteomes" id="UP000054596">
    <property type="component" value="Unassembled WGS sequence"/>
</dbReference>
<evidence type="ECO:0000313" key="8">
    <source>
        <dbReference type="EMBL" id="SAK47929.1"/>
    </source>
</evidence>
<feature type="transmembrane region" description="Helical" evidence="7">
    <location>
        <begin position="484"/>
        <end position="505"/>
    </location>
</feature>
<keyword evidence="2" id="KW-0813">Transport</keyword>
<dbReference type="Pfam" id="PF04632">
    <property type="entry name" value="FUSC"/>
    <property type="match status" value="1"/>
</dbReference>
<organism evidence="8 9">
    <name type="scientific">Caballeronia glebae</name>
    <dbReference type="NCBI Taxonomy" id="1777143"/>
    <lineage>
        <taxon>Bacteria</taxon>
        <taxon>Pseudomonadati</taxon>
        <taxon>Pseudomonadota</taxon>
        <taxon>Betaproteobacteria</taxon>
        <taxon>Burkholderiales</taxon>
        <taxon>Burkholderiaceae</taxon>
        <taxon>Caballeronia</taxon>
    </lineage>
</organism>
<gene>
    <name evidence="8" type="ORF">AWB82_01122</name>
</gene>
<evidence type="ECO:0000256" key="4">
    <source>
        <dbReference type="ARBA" id="ARBA00022692"/>
    </source>
</evidence>
<protein>
    <submittedName>
        <fullName evidence="8">Fusaric acid resistance protein region</fullName>
    </submittedName>
</protein>
<name>A0A157ZR32_9BURK</name>
<sequence>MIKSFTTSPVFFAFKTYLAAILALGIAFWQDLQYPYWAMMCVYILAQSQSGRLRLKGIHMVLGSLIGGALGVLTAALFATSMTAVMIVLTLILMAGVFGAVRQRRSDFYLYLLSGITCLLVAMPGVATPDAAFLRAIDRIEDVVVGVCSLIFIDTLLFPQSGLAKASAVTRDWLDSLRKVTAGVLRGEAVDHALQSGIVRQTIQLTPLSDGMSYEGASYGWERAHALMAVVTRGLRLMPVLSSVGDFDRESGKDEAHPADIETRDLLAQWIEAGCPDDARSADLRARLRPRAAIGLLDRAAAVRLCYRRYLRGIYAGWRYIERDHTQIDEDLPKRVHVPAGARTTPATIKQVDLRCALRACLCVSVHMLLFGSLWSATGWDDNMAFGMLLSAIFVSLSALVSAPLPILKGIAKVTGIGMMIVSAYVIFVLPAVSSFQVLALALLPALFLLGLEILKAGGVLFAILPMAMLRIGADGPGVTVDTLLCSVIAMYLGIASAMIANILVPQPPLVTSVRRLVRRSVKGVVSVIDDGGADARRLGYDDLDSFLLIQASLPQIEHDLPGQPGWQTLRASRMSGGMSTLRRWAGSVAQRRALLSPVSRALRESLSRWGGPGALLPASSLDAALDTAFDGIGQESARHADDIQAARVLVEIRVAFASMNRTAVEEA</sequence>
<evidence type="ECO:0000313" key="9">
    <source>
        <dbReference type="Proteomes" id="UP000054596"/>
    </source>
</evidence>
<feature type="transmembrane region" description="Helical" evidence="7">
    <location>
        <begin position="84"/>
        <end position="101"/>
    </location>
</feature>
<feature type="transmembrane region" description="Helical" evidence="7">
    <location>
        <begin position="356"/>
        <end position="378"/>
    </location>
</feature>
<evidence type="ECO:0000256" key="5">
    <source>
        <dbReference type="ARBA" id="ARBA00022989"/>
    </source>
</evidence>